<reference evidence="6" key="2">
    <citation type="submission" date="2025-08" db="UniProtKB">
        <authorList>
            <consortium name="Ensembl"/>
        </authorList>
    </citation>
    <scope>IDENTIFICATION</scope>
</reference>
<dbReference type="OMA" id="SAMIAMF"/>
<proteinExistence type="predicted"/>
<evidence type="ECO:0000313" key="6">
    <source>
        <dbReference type="Ensembl" id="ENSCSAVP00000004035.1"/>
    </source>
</evidence>
<dbReference type="FunCoup" id="H2YFD7">
    <property type="interactions" value="15"/>
</dbReference>
<dbReference type="Ensembl" id="ENSCSAVT00000004095.1">
    <property type="protein sequence ID" value="ENSCSAVP00000004035.1"/>
    <property type="gene ID" value="ENSCSAVG00000002381.1"/>
</dbReference>
<dbReference type="AlphaFoldDB" id="H2YFD7"/>
<reference evidence="7" key="1">
    <citation type="submission" date="2003-08" db="EMBL/GenBank/DDBJ databases">
        <authorList>
            <person name="Birren B."/>
            <person name="Nusbaum C."/>
            <person name="Abebe A."/>
            <person name="Abouelleil A."/>
            <person name="Adekoya E."/>
            <person name="Ait-zahra M."/>
            <person name="Allen N."/>
            <person name="Allen T."/>
            <person name="An P."/>
            <person name="Anderson M."/>
            <person name="Anderson S."/>
            <person name="Arachchi H."/>
            <person name="Armbruster J."/>
            <person name="Bachantsang P."/>
            <person name="Baldwin J."/>
            <person name="Barry A."/>
            <person name="Bayul T."/>
            <person name="Blitshsteyn B."/>
            <person name="Bloom T."/>
            <person name="Blye J."/>
            <person name="Boguslavskiy L."/>
            <person name="Borowsky M."/>
            <person name="Boukhgalter B."/>
            <person name="Brunache A."/>
            <person name="Butler J."/>
            <person name="Calixte N."/>
            <person name="Calvo S."/>
            <person name="Camarata J."/>
            <person name="Campo K."/>
            <person name="Chang J."/>
            <person name="Cheshatsang Y."/>
            <person name="Citroen M."/>
            <person name="Collymore A."/>
            <person name="Considine T."/>
            <person name="Cook A."/>
            <person name="Cooke P."/>
            <person name="Corum B."/>
            <person name="Cuomo C."/>
            <person name="David R."/>
            <person name="Dawoe T."/>
            <person name="Degray S."/>
            <person name="Dodge S."/>
            <person name="Dooley K."/>
            <person name="Dorje P."/>
            <person name="Dorjee K."/>
            <person name="Dorris L."/>
            <person name="Duffey N."/>
            <person name="Dupes A."/>
            <person name="Elkins T."/>
            <person name="Engels R."/>
            <person name="Erickson J."/>
            <person name="Farina A."/>
            <person name="Faro S."/>
            <person name="Ferreira P."/>
            <person name="Fischer H."/>
            <person name="Fitzgerald M."/>
            <person name="Foley K."/>
            <person name="Gage D."/>
            <person name="Galagan J."/>
            <person name="Gearin G."/>
            <person name="Gnerre S."/>
            <person name="Gnirke A."/>
            <person name="Goyette A."/>
            <person name="Graham J."/>
            <person name="Grandbois E."/>
            <person name="Gyaltsen K."/>
            <person name="Hafez N."/>
            <person name="Hagopian D."/>
            <person name="Hagos B."/>
            <person name="Hall J."/>
            <person name="Hatcher B."/>
            <person name="Heller A."/>
            <person name="Higgins H."/>
            <person name="Honan T."/>
            <person name="Horn A."/>
            <person name="Houde N."/>
            <person name="Hughes L."/>
            <person name="Hulme W."/>
            <person name="Husby E."/>
            <person name="Iliev I."/>
            <person name="Jaffe D."/>
            <person name="Jones C."/>
            <person name="Kamal M."/>
            <person name="Kamat A."/>
            <person name="Kamvysselis M."/>
            <person name="Karlsson E."/>
            <person name="Kells C."/>
            <person name="Kieu A."/>
            <person name="Kisner P."/>
            <person name="Kodira C."/>
            <person name="Kulbokas E."/>
            <person name="Labutti K."/>
            <person name="Lama D."/>
            <person name="Landers T."/>
            <person name="Leger J."/>
            <person name="Levine S."/>
            <person name="Lewis D."/>
            <person name="Lewis T."/>
            <person name="Lindblad-toh K."/>
            <person name="Liu X."/>
            <person name="Lokyitsang T."/>
            <person name="Lokyitsang Y."/>
            <person name="Lucien O."/>
            <person name="Lui A."/>
            <person name="Ma L.J."/>
            <person name="Mabbitt R."/>
            <person name="Macdonald J."/>
            <person name="Maclean C."/>
            <person name="Major J."/>
            <person name="Manning J."/>
            <person name="Marabella R."/>
            <person name="Maru K."/>
            <person name="Matthews C."/>
            <person name="Mauceli E."/>
            <person name="Mccarthy M."/>
            <person name="Mcdonough S."/>
            <person name="Mcghee T."/>
            <person name="Meldrim J."/>
            <person name="Meneus L."/>
            <person name="Mesirov J."/>
            <person name="Mihalev A."/>
            <person name="Mihova T."/>
            <person name="Mikkelsen T."/>
            <person name="Mlenga V."/>
            <person name="Moru K."/>
            <person name="Mozes J."/>
            <person name="Mulrain L."/>
            <person name="Munson G."/>
            <person name="Naylor J."/>
            <person name="Newes C."/>
            <person name="Nguyen C."/>
            <person name="Nguyen N."/>
            <person name="Nguyen T."/>
            <person name="Nicol R."/>
            <person name="Nielsen C."/>
            <person name="Nizzari M."/>
            <person name="Norbu C."/>
            <person name="Norbu N."/>
            <person name="O'donnell P."/>
            <person name="Okoawo O."/>
            <person name="O'leary S."/>
            <person name="Omotosho B."/>
            <person name="O'neill K."/>
            <person name="Osman S."/>
            <person name="Parker S."/>
            <person name="Perrin D."/>
            <person name="Phunkhang P."/>
            <person name="Piqani B."/>
            <person name="Purcell S."/>
            <person name="Rachupka T."/>
            <person name="Ramasamy U."/>
            <person name="Rameau R."/>
            <person name="Ray V."/>
            <person name="Raymond C."/>
            <person name="Retta R."/>
            <person name="Richardson S."/>
            <person name="Rise C."/>
            <person name="Rodriguez J."/>
            <person name="Rogers J."/>
            <person name="Rogov P."/>
            <person name="Rutman M."/>
            <person name="Schupbach R."/>
            <person name="Seaman C."/>
            <person name="Settipalli S."/>
            <person name="Sharpe T."/>
            <person name="Sheridan J."/>
            <person name="Sherpa N."/>
            <person name="Shi J."/>
            <person name="Smirnov S."/>
            <person name="Smith C."/>
            <person name="Sougnez C."/>
            <person name="Spencer B."/>
            <person name="Stalker J."/>
            <person name="Stange-thomann N."/>
            <person name="Stavropoulos S."/>
            <person name="Stetson K."/>
            <person name="Stone C."/>
            <person name="Stone S."/>
            <person name="Stubbs M."/>
            <person name="Talamas J."/>
            <person name="Tchuinga P."/>
            <person name="Tenzing P."/>
            <person name="Tesfaye S."/>
            <person name="Theodore J."/>
            <person name="Thoulutsang Y."/>
            <person name="Topham K."/>
            <person name="Towey S."/>
            <person name="Tsamla T."/>
            <person name="Tsomo N."/>
            <person name="Vallee D."/>
            <person name="Vassiliev H."/>
            <person name="Venkataraman V."/>
            <person name="Vinson J."/>
            <person name="Vo A."/>
            <person name="Wade C."/>
            <person name="Wang S."/>
            <person name="Wangchuk T."/>
            <person name="Wangdi T."/>
            <person name="Whittaker C."/>
            <person name="Wilkinson J."/>
            <person name="Wu Y."/>
            <person name="Wyman D."/>
            <person name="Yadav S."/>
            <person name="Yang S."/>
            <person name="Yang X."/>
            <person name="Yeager S."/>
            <person name="Yee E."/>
            <person name="Young G."/>
            <person name="Zainoun J."/>
            <person name="Zembeck L."/>
            <person name="Zimmer A."/>
            <person name="Zody M."/>
            <person name="Lander E."/>
        </authorList>
    </citation>
    <scope>NUCLEOTIDE SEQUENCE [LARGE SCALE GENOMIC DNA]</scope>
</reference>
<accession>H2YFD7</accession>
<dbReference type="PANTHER" id="PTHR11571">
    <property type="entry name" value="GLUTATHIONE S-TRANSFERASE"/>
    <property type="match status" value="1"/>
</dbReference>
<dbReference type="STRING" id="51511.ENSCSAVP00000004035"/>
<evidence type="ECO:0000259" key="4">
    <source>
        <dbReference type="PROSITE" id="PS50404"/>
    </source>
</evidence>
<dbReference type="InterPro" id="IPR010987">
    <property type="entry name" value="Glutathione-S-Trfase_C-like"/>
</dbReference>
<evidence type="ECO:0000259" key="5">
    <source>
        <dbReference type="PROSITE" id="PS50405"/>
    </source>
</evidence>
<dbReference type="SFLD" id="SFLDG01205">
    <property type="entry name" value="AMPS.1"/>
    <property type="match status" value="1"/>
</dbReference>
<dbReference type="SUPFAM" id="SSF52833">
    <property type="entry name" value="Thioredoxin-like"/>
    <property type="match status" value="1"/>
</dbReference>
<dbReference type="Pfam" id="PF14497">
    <property type="entry name" value="GST_C_3"/>
    <property type="match status" value="1"/>
</dbReference>
<dbReference type="CDD" id="cd03039">
    <property type="entry name" value="GST_N_Sigma_like"/>
    <property type="match status" value="1"/>
</dbReference>
<sequence>MPTYKLCYFNTKGLGEMARLVFAEAGVEYTDERIEQADWPARKSEMPFGKMPVLYVDGQPIAHSRALIRYLGRCFNLMGSSDMEAAIIDMWIEVVIEAAMQYPFAEKDEAKKAELLEATWNDHLLPVFTKLNDQICKSGGPYLLGEKLSVGDVVVCAIIELSMQWFPGKTLDSLQLVTKMNDSFKQRPNIAAWIKKRPEEK</sequence>
<dbReference type="Pfam" id="PF02798">
    <property type="entry name" value="GST_N"/>
    <property type="match status" value="1"/>
</dbReference>
<reference evidence="6" key="3">
    <citation type="submission" date="2025-09" db="UniProtKB">
        <authorList>
            <consortium name="Ensembl"/>
        </authorList>
    </citation>
    <scope>IDENTIFICATION</scope>
</reference>
<dbReference type="HOGENOM" id="CLU_039475_1_0_1"/>
<dbReference type="InterPro" id="IPR050213">
    <property type="entry name" value="GST_superfamily"/>
</dbReference>
<dbReference type="GO" id="GO:0006749">
    <property type="term" value="P:glutathione metabolic process"/>
    <property type="evidence" value="ECO:0007669"/>
    <property type="project" value="TreeGrafter"/>
</dbReference>
<protein>
    <recommendedName>
        <fullName evidence="1">glutathione transferase</fullName>
        <ecNumber evidence="1">2.5.1.18</ecNumber>
    </recommendedName>
</protein>
<organism evidence="6 7">
    <name type="scientific">Ciona savignyi</name>
    <name type="common">Pacific transparent sea squirt</name>
    <dbReference type="NCBI Taxonomy" id="51511"/>
    <lineage>
        <taxon>Eukaryota</taxon>
        <taxon>Metazoa</taxon>
        <taxon>Chordata</taxon>
        <taxon>Tunicata</taxon>
        <taxon>Ascidiacea</taxon>
        <taxon>Phlebobranchia</taxon>
        <taxon>Cionidae</taxon>
        <taxon>Ciona</taxon>
    </lineage>
</organism>
<evidence type="ECO:0000313" key="7">
    <source>
        <dbReference type="Proteomes" id="UP000007875"/>
    </source>
</evidence>
<dbReference type="eggNOG" id="KOG1695">
    <property type="taxonomic scope" value="Eukaryota"/>
</dbReference>
<comment type="catalytic activity">
    <reaction evidence="3">
        <text>RX + glutathione = an S-substituted glutathione + a halide anion + H(+)</text>
        <dbReference type="Rhea" id="RHEA:16437"/>
        <dbReference type="ChEBI" id="CHEBI:15378"/>
        <dbReference type="ChEBI" id="CHEBI:16042"/>
        <dbReference type="ChEBI" id="CHEBI:17792"/>
        <dbReference type="ChEBI" id="CHEBI:57925"/>
        <dbReference type="ChEBI" id="CHEBI:90779"/>
        <dbReference type="EC" id="2.5.1.18"/>
    </reaction>
</comment>
<dbReference type="SUPFAM" id="SSF47616">
    <property type="entry name" value="GST C-terminal domain-like"/>
    <property type="match status" value="1"/>
</dbReference>
<dbReference type="SFLD" id="SFLDS00019">
    <property type="entry name" value="Glutathione_Transferase_(cytos"/>
    <property type="match status" value="1"/>
</dbReference>
<dbReference type="Gene3D" id="1.20.1050.10">
    <property type="match status" value="1"/>
</dbReference>
<dbReference type="PROSITE" id="PS50404">
    <property type="entry name" value="GST_NTER"/>
    <property type="match status" value="1"/>
</dbReference>
<feature type="domain" description="GST C-terminal" evidence="5">
    <location>
        <begin position="81"/>
        <end position="201"/>
    </location>
</feature>
<dbReference type="InterPro" id="IPR036282">
    <property type="entry name" value="Glutathione-S-Trfase_C_sf"/>
</dbReference>
<dbReference type="InterPro" id="IPR004046">
    <property type="entry name" value="GST_C"/>
</dbReference>
<dbReference type="GeneTree" id="ENSGT00940000166401"/>
<keyword evidence="2" id="KW-0808">Transferase</keyword>
<dbReference type="InterPro" id="IPR040079">
    <property type="entry name" value="Glutathione_S-Trfase"/>
</dbReference>
<name>H2YFD7_CIOSA</name>
<keyword evidence="7" id="KW-1185">Reference proteome</keyword>
<evidence type="ECO:0000256" key="2">
    <source>
        <dbReference type="ARBA" id="ARBA00022679"/>
    </source>
</evidence>
<evidence type="ECO:0000256" key="3">
    <source>
        <dbReference type="ARBA" id="ARBA00047960"/>
    </source>
</evidence>
<feature type="domain" description="GST N-terminal" evidence="4">
    <location>
        <begin position="2"/>
        <end position="79"/>
    </location>
</feature>
<dbReference type="InParanoid" id="H2YFD7"/>
<dbReference type="InterPro" id="IPR036249">
    <property type="entry name" value="Thioredoxin-like_sf"/>
</dbReference>
<dbReference type="FunFam" id="3.40.30.10:FF:000035">
    <property type="entry name" value="hematopoietic prostaglandin D synthase"/>
    <property type="match status" value="1"/>
</dbReference>
<dbReference type="PANTHER" id="PTHR11571:SF224">
    <property type="entry name" value="HEMATOPOIETIC PROSTAGLANDIN D SYNTHASE"/>
    <property type="match status" value="1"/>
</dbReference>
<dbReference type="GO" id="GO:0004364">
    <property type="term" value="F:glutathione transferase activity"/>
    <property type="evidence" value="ECO:0007669"/>
    <property type="project" value="UniProtKB-EC"/>
</dbReference>
<dbReference type="EC" id="2.5.1.18" evidence="1"/>
<dbReference type="Proteomes" id="UP000007875">
    <property type="component" value="Unassembled WGS sequence"/>
</dbReference>
<dbReference type="PROSITE" id="PS50405">
    <property type="entry name" value="GST_CTER"/>
    <property type="match status" value="1"/>
</dbReference>
<dbReference type="Gene3D" id="3.40.30.10">
    <property type="entry name" value="Glutaredoxin"/>
    <property type="match status" value="1"/>
</dbReference>
<evidence type="ECO:0000256" key="1">
    <source>
        <dbReference type="ARBA" id="ARBA00012452"/>
    </source>
</evidence>
<dbReference type="InterPro" id="IPR004045">
    <property type="entry name" value="Glutathione_S-Trfase_N"/>
</dbReference>
<dbReference type="SFLD" id="SFLDG00363">
    <property type="entry name" value="AMPS_(cytGST):_Alpha-__Mu-__Pi"/>
    <property type="match status" value="1"/>
</dbReference>